<accession>F0V3C7</accession>
<dbReference type="RefSeq" id="WP_013608956.1">
    <property type="nucleotide sequence ID" value="NC_015153.1"/>
</dbReference>
<dbReference type="Pfam" id="PF01732">
    <property type="entry name" value="Mycop_pep_DUF31"/>
    <property type="match status" value="1"/>
</dbReference>
<feature type="domain" description="DUF31" evidence="1">
    <location>
        <begin position="156"/>
        <end position="421"/>
    </location>
</feature>
<evidence type="ECO:0000259" key="1">
    <source>
        <dbReference type="Pfam" id="PF01732"/>
    </source>
</evidence>
<dbReference type="Proteomes" id="UP000008645">
    <property type="component" value="Chromosome"/>
</dbReference>
<dbReference type="NCBIfam" id="NF045841">
    <property type="entry name" value="Ig_SerProt_MIP"/>
    <property type="match status" value="1"/>
</dbReference>
<sequence>MSKLIAAFLTLTGVGGGSFLTTKYLQNSNFLGKLKTVNSSSARIGQSPSLGGAVDNSLSVSGFRGETYSHNSNLGSNSVRSRVAKGLDGPSPENIKQISQEEIGTLTQQLEEIEKTNEAKRKFYQSHNFTVKDWDQTKNKEMEEKIRDYTVGLRHNCSIGTGWILDYEWPEDETKYPTKWFIATNAHVFEKFDFAKGDNFGQKVSQPCKGSYRSSFQLAVWKEKEGVNQQKKLEKVSVKEAKLFFAARNHLGEKVQKETGDYFHDFIVLEVTFVDQWEAKDATDDFHGKYGKNKKTPLNFFNNGITENEENFEKEKTYNTAYYVGGFPMQSGESMTFNHRRNSKASTLHQSTLNYDLQRVNEGKKSLRGLGDTSFKLKWDGNTSNQKLNGFLYWINQANIGAGGSGSMVVDEDGNLLGLYSFNWGGDLGGVQPIRSYSLNLSGNKKSPKFDLIRGTEGQTISYKSQLEKYYPSKRTFLKERQSQEFNKTF</sequence>
<dbReference type="OrthoDB" id="393864at2"/>
<dbReference type="InterPro" id="IPR022382">
    <property type="entry name" value="Mycoplasma_peptidase_DUF31"/>
</dbReference>
<dbReference type="InterPro" id="IPR009003">
    <property type="entry name" value="Peptidase_S1_PA"/>
</dbReference>
<dbReference type="SUPFAM" id="SSF50494">
    <property type="entry name" value="Trypsin-like serine proteases"/>
    <property type="match status" value="1"/>
</dbReference>
<organism evidence="2 3">
    <name type="scientific">Mycoplasma suis (strain KI_3806)</name>
    <dbReference type="NCBI Taxonomy" id="708248"/>
    <lineage>
        <taxon>Bacteria</taxon>
        <taxon>Bacillati</taxon>
        <taxon>Mycoplasmatota</taxon>
        <taxon>Mollicutes</taxon>
        <taxon>Mycoplasmataceae</taxon>
        <taxon>Mycoplasma</taxon>
    </lineage>
</organism>
<reference evidence="2 3" key="1">
    <citation type="journal article" date="2011" name="J. Bacteriol.">
        <title>Complete genome sequence of the hemotrophic Mycoplasma suis strain KI3806.</title>
        <authorList>
            <person name="Oehlerking J."/>
            <person name="Kube M."/>
            <person name="Felder K.M."/>
            <person name="Matter D."/>
            <person name="Wittenbrink M.M."/>
            <person name="Schwarzenbach S."/>
            <person name="Kramer M.M."/>
            <person name="Hoelzle K."/>
            <person name="Hoelzle L.E."/>
        </authorList>
    </citation>
    <scope>NUCLEOTIDE SEQUENCE [LARGE SCALE GENOMIC DNA]</scope>
    <source>
        <strain evidence="3">KI_3806</strain>
    </source>
</reference>
<dbReference type="HOGENOM" id="CLU_026987_1_0_14"/>
<evidence type="ECO:0000313" key="2">
    <source>
        <dbReference type="EMBL" id="CBZ40349.1"/>
    </source>
</evidence>
<name>F0V3C7_MYCS3</name>
<dbReference type="AlphaFoldDB" id="F0V3C7"/>
<gene>
    <name evidence="2" type="ORF">MSUIS_02560</name>
</gene>
<protein>
    <submittedName>
        <fullName evidence="2">Serine/cysteine peptidase</fullName>
    </submittedName>
</protein>
<proteinExistence type="predicted"/>
<evidence type="ECO:0000313" key="3">
    <source>
        <dbReference type="Proteomes" id="UP000008645"/>
    </source>
</evidence>
<dbReference type="EMBL" id="FQ790233">
    <property type="protein sequence ID" value="CBZ40349.1"/>
    <property type="molecule type" value="Genomic_DNA"/>
</dbReference>
<dbReference type="KEGG" id="msk:MSUIS_02560"/>